<sequence length="440" mass="49519">MLDNFYIRKVQDDECVQQEYIYYHLIFKPIKSKDIILVLVLWMTSLSFGQDRPDIILKFTVDQGYANVCPYGQVSDNKTPNLDLLAKNGAGMTSGYVTAPQGIPSGAGLLTGRFQQRFGLDHNGLVPLPLSEDLIAGRMQKAGYVTGMTGKWHLDHNHQSKEWIVENLLELNHKKKYLPEDIPFEKKISYMSFNRGFDKKFQGCGTNFWATYTLEGDAIDPIRIKQEGYRLDIQTDATVEFIKKNGDKPFFYYVSYFAPHVSLKATKKYLDRFPDDMPVRRRSCLARMSAIDHGVGKMKQTLREMGVEENTIIFFISDNGAALKITIEDKPVSFKGGAWDGSLITPLIGEKGMLSEGGVRVTFIINWPKGIPGGQIYDRPVNSLDVAATCVALAGLGTVDELDGVNLISYLMEKEKKIHMKQFIGVFGANRLSDWGTIYS</sequence>
<dbReference type="GO" id="GO:0004065">
    <property type="term" value="F:arylsulfatase activity"/>
    <property type="evidence" value="ECO:0007669"/>
    <property type="project" value="TreeGrafter"/>
</dbReference>
<dbReference type="InterPro" id="IPR050738">
    <property type="entry name" value="Sulfatase"/>
</dbReference>
<dbReference type="Gene3D" id="3.40.720.10">
    <property type="entry name" value="Alkaline Phosphatase, subunit A"/>
    <property type="match status" value="1"/>
</dbReference>
<evidence type="ECO:0000313" key="5">
    <source>
        <dbReference type="Proteomes" id="UP000286990"/>
    </source>
</evidence>
<dbReference type="OrthoDB" id="9764377at2"/>
<dbReference type="AlphaFoldDB" id="A0A3R8WGG3"/>
<protein>
    <submittedName>
        <fullName evidence="4">Iduronate sulfatase</fullName>
    </submittedName>
</protein>
<dbReference type="SUPFAM" id="SSF53649">
    <property type="entry name" value="Alkaline phosphatase-like"/>
    <property type="match status" value="1"/>
</dbReference>
<reference evidence="5" key="2">
    <citation type="submission" date="2018-12" db="EMBL/GenBank/DDBJ databases">
        <title>Maribacter lutimaris sp. nov., isolated from marine sediment.</title>
        <authorList>
            <person name="Kim K.K."/>
        </authorList>
    </citation>
    <scope>NUCLEOTIDE SEQUENCE [LARGE SCALE GENOMIC DNA]</scope>
    <source>
        <strain evidence="5">PoM-212</strain>
    </source>
</reference>
<evidence type="ECO:0000259" key="3">
    <source>
        <dbReference type="Pfam" id="PF00884"/>
    </source>
</evidence>
<dbReference type="PANTHER" id="PTHR42693">
    <property type="entry name" value="ARYLSULFATASE FAMILY MEMBER"/>
    <property type="match status" value="1"/>
</dbReference>
<dbReference type="Pfam" id="PF00884">
    <property type="entry name" value="Sulfatase"/>
    <property type="match status" value="1"/>
</dbReference>
<accession>A0A3R8WGG3</accession>
<dbReference type="PANTHER" id="PTHR42693:SF53">
    <property type="entry name" value="ENDO-4-O-SULFATASE"/>
    <property type="match status" value="1"/>
</dbReference>
<feature type="domain" description="Sulfatase N-terminal" evidence="3">
    <location>
        <begin position="62"/>
        <end position="395"/>
    </location>
</feature>
<dbReference type="Proteomes" id="UP000286990">
    <property type="component" value="Unassembled WGS sequence"/>
</dbReference>
<evidence type="ECO:0000313" key="4">
    <source>
        <dbReference type="EMBL" id="RRQ49611.1"/>
    </source>
</evidence>
<dbReference type="RefSeq" id="WP_125221432.1">
    <property type="nucleotide sequence ID" value="NZ_QUSX01000001.1"/>
</dbReference>
<comment type="caution">
    <text evidence="4">The sequence shown here is derived from an EMBL/GenBank/DDBJ whole genome shotgun (WGS) entry which is preliminary data.</text>
</comment>
<organism evidence="4 5">
    <name type="scientific">Maribacter algicola</name>
    <dbReference type="NCBI Taxonomy" id="2498892"/>
    <lineage>
        <taxon>Bacteria</taxon>
        <taxon>Pseudomonadati</taxon>
        <taxon>Bacteroidota</taxon>
        <taxon>Flavobacteriia</taxon>
        <taxon>Flavobacteriales</taxon>
        <taxon>Flavobacteriaceae</taxon>
        <taxon>Maribacter</taxon>
    </lineage>
</organism>
<reference evidence="5" key="1">
    <citation type="submission" date="2018-08" db="EMBL/GenBank/DDBJ databases">
        <authorList>
            <person name="Khan S.A."/>
            <person name="J S.E."/>
        </authorList>
    </citation>
    <scope>NUCLEOTIDE SEQUENCE [LARGE SCALE GENOMIC DNA]</scope>
    <source>
        <strain evidence="5">PoM-212</strain>
    </source>
</reference>
<evidence type="ECO:0000256" key="2">
    <source>
        <dbReference type="ARBA" id="ARBA00022801"/>
    </source>
</evidence>
<dbReference type="InterPro" id="IPR017850">
    <property type="entry name" value="Alkaline_phosphatase_core_sf"/>
</dbReference>
<dbReference type="EMBL" id="QUSX01000001">
    <property type="protein sequence ID" value="RRQ49611.1"/>
    <property type="molecule type" value="Genomic_DNA"/>
</dbReference>
<gene>
    <name evidence="4" type="ORF">DZC72_03150</name>
</gene>
<keyword evidence="5" id="KW-1185">Reference proteome</keyword>
<evidence type="ECO:0000256" key="1">
    <source>
        <dbReference type="ARBA" id="ARBA00008779"/>
    </source>
</evidence>
<dbReference type="InterPro" id="IPR000917">
    <property type="entry name" value="Sulfatase_N"/>
</dbReference>
<keyword evidence="2" id="KW-0378">Hydrolase</keyword>
<name>A0A3R8WGG3_9FLAO</name>
<comment type="similarity">
    <text evidence="1">Belongs to the sulfatase family.</text>
</comment>
<proteinExistence type="inferred from homology"/>